<evidence type="ECO:0000256" key="1">
    <source>
        <dbReference type="SAM" id="Phobius"/>
    </source>
</evidence>
<proteinExistence type="predicted"/>
<dbReference type="EMBL" id="MAEL01000049">
    <property type="protein sequence ID" value="KAF1302539.1"/>
    <property type="molecule type" value="Genomic_DNA"/>
</dbReference>
<keyword evidence="1" id="KW-1133">Transmembrane helix</keyword>
<feature type="transmembrane region" description="Helical" evidence="1">
    <location>
        <begin position="6"/>
        <end position="22"/>
    </location>
</feature>
<protein>
    <submittedName>
        <fullName evidence="2">Uncharacterized protein</fullName>
    </submittedName>
</protein>
<keyword evidence="3" id="KW-1185">Reference proteome</keyword>
<reference evidence="2 3" key="1">
    <citation type="submission" date="2016-06" db="EMBL/GenBank/DDBJ databases">
        <title>Four novel species of enterococci isolated from chicken manure.</title>
        <authorList>
            <person name="Van Tyne D."/>
        </authorList>
    </citation>
    <scope>NUCLEOTIDE SEQUENCE [LARGE SCALE GENOMIC DNA]</scope>
    <source>
        <strain evidence="2 3">CU12B</strain>
    </source>
</reference>
<keyword evidence="1" id="KW-0472">Membrane</keyword>
<accession>A0ABQ6YXX5</accession>
<evidence type="ECO:0000313" key="3">
    <source>
        <dbReference type="Proteomes" id="UP000782705"/>
    </source>
</evidence>
<name>A0ABQ6YXX5_9ENTE</name>
<dbReference type="Proteomes" id="UP000782705">
    <property type="component" value="Unassembled WGS sequence"/>
</dbReference>
<keyword evidence="1" id="KW-0812">Transmembrane</keyword>
<organism evidence="2 3">
    <name type="scientific">Candidatus Enterococcus willemsii</name>
    <dbReference type="NCBI Taxonomy" id="1857215"/>
    <lineage>
        <taxon>Bacteria</taxon>
        <taxon>Bacillati</taxon>
        <taxon>Bacillota</taxon>
        <taxon>Bacilli</taxon>
        <taxon>Lactobacillales</taxon>
        <taxon>Enterococcaceae</taxon>
        <taxon>Enterococcus</taxon>
    </lineage>
</organism>
<sequence>MFDAILAIVIIIVMLVVLRTIFNWRMKLALNQSIKHEEKRVPSLSDEALQKRISQAEKIHGNKFLNGFIGLFFAKGYTAYKEQLMQLYRQEATKRGIL</sequence>
<evidence type="ECO:0000313" key="2">
    <source>
        <dbReference type="EMBL" id="KAF1302539.1"/>
    </source>
</evidence>
<gene>
    <name evidence="2" type="ORF">BAU17_02285</name>
</gene>
<comment type="caution">
    <text evidence="2">The sequence shown here is derived from an EMBL/GenBank/DDBJ whole genome shotgun (WGS) entry which is preliminary data.</text>
</comment>
<dbReference type="RefSeq" id="WP_161902712.1">
    <property type="nucleotide sequence ID" value="NZ_MAEL01000049.1"/>
</dbReference>